<gene>
    <name evidence="2" type="ORF">O181_000012</name>
</gene>
<comment type="caution">
    <text evidence="2">The sequence shown here is derived from an EMBL/GenBank/DDBJ whole genome shotgun (WGS) entry which is preliminary data.</text>
</comment>
<feature type="compositionally biased region" description="Basic and acidic residues" evidence="1">
    <location>
        <begin position="22"/>
        <end position="35"/>
    </location>
</feature>
<proteinExistence type="predicted"/>
<evidence type="ECO:0000313" key="2">
    <source>
        <dbReference type="EMBL" id="MBW0460297.1"/>
    </source>
</evidence>
<organism evidence="2 3">
    <name type="scientific">Austropuccinia psidii MF-1</name>
    <dbReference type="NCBI Taxonomy" id="1389203"/>
    <lineage>
        <taxon>Eukaryota</taxon>
        <taxon>Fungi</taxon>
        <taxon>Dikarya</taxon>
        <taxon>Basidiomycota</taxon>
        <taxon>Pucciniomycotina</taxon>
        <taxon>Pucciniomycetes</taxon>
        <taxon>Pucciniales</taxon>
        <taxon>Sphaerophragmiaceae</taxon>
        <taxon>Austropuccinia</taxon>
    </lineage>
</organism>
<evidence type="ECO:0000256" key="1">
    <source>
        <dbReference type="SAM" id="MobiDB-lite"/>
    </source>
</evidence>
<reference evidence="2" key="1">
    <citation type="submission" date="2021-03" db="EMBL/GenBank/DDBJ databases">
        <title>Draft genome sequence of rust myrtle Austropuccinia psidii MF-1, a brazilian biotype.</title>
        <authorList>
            <person name="Quecine M.C."/>
            <person name="Pachon D.M.R."/>
            <person name="Bonatelli M.L."/>
            <person name="Correr F.H."/>
            <person name="Franceschini L.M."/>
            <person name="Leite T.F."/>
            <person name="Margarido G.R.A."/>
            <person name="Almeida C.A."/>
            <person name="Ferrarezi J.A."/>
            <person name="Labate C.A."/>
        </authorList>
    </citation>
    <scope>NUCLEOTIDE SEQUENCE</scope>
    <source>
        <strain evidence="2">MF-1</strain>
    </source>
</reference>
<sequence>MSVKGKVQQIKSWFKIQSILSEDQKKQSDQKKDNCPVEATQSSTSEKHRQARNKEQPEGKKRKIQSGTSLTLRITEIQRDESQPWTIFSIWQSL</sequence>
<keyword evidence="3" id="KW-1185">Reference proteome</keyword>
<feature type="compositionally biased region" description="Basic and acidic residues" evidence="1">
    <location>
        <begin position="45"/>
        <end position="59"/>
    </location>
</feature>
<dbReference type="Proteomes" id="UP000765509">
    <property type="component" value="Unassembled WGS sequence"/>
</dbReference>
<accession>A0A9Q3B7W5</accession>
<name>A0A9Q3B7W5_9BASI</name>
<dbReference type="AlphaFoldDB" id="A0A9Q3B7W5"/>
<protein>
    <submittedName>
        <fullName evidence="2">Uncharacterized protein</fullName>
    </submittedName>
</protein>
<evidence type="ECO:0000313" key="3">
    <source>
        <dbReference type="Proteomes" id="UP000765509"/>
    </source>
</evidence>
<dbReference type="EMBL" id="AVOT02000002">
    <property type="protein sequence ID" value="MBW0460297.1"/>
    <property type="molecule type" value="Genomic_DNA"/>
</dbReference>
<feature type="region of interest" description="Disordered" evidence="1">
    <location>
        <begin position="22"/>
        <end position="68"/>
    </location>
</feature>